<dbReference type="EMBL" id="KZ679126">
    <property type="protein sequence ID" value="PTB81705.1"/>
    <property type="molecule type" value="Genomic_DNA"/>
</dbReference>
<dbReference type="InterPro" id="IPR000845">
    <property type="entry name" value="Nucleoside_phosphorylase_d"/>
</dbReference>
<dbReference type="InterPro" id="IPR035994">
    <property type="entry name" value="Nucleoside_phosphorylase_sf"/>
</dbReference>
<gene>
    <name evidence="4" type="ORF">M440DRAFT_1022195</name>
</gene>
<evidence type="ECO:0000313" key="4">
    <source>
        <dbReference type="EMBL" id="PTB81705.1"/>
    </source>
</evidence>
<reference evidence="4 5" key="1">
    <citation type="submission" date="2016-07" db="EMBL/GenBank/DDBJ databases">
        <title>Multiple horizontal gene transfer events from other fungi enriched the ability of initially mycotrophic Trichoderma (Ascomycota) to feed on dead plant biomass.</title>
        <authorList>
            <consortium name="DOE Joint Genome Institute"/>
            <person name="Aerts A."/>
            <person name="Atanasova L."/>
            <person name="Chenthamara K."/>
            <person name="Zhang J."/>
            <person name="Grujic M."/>
            <person name="Henrissat B."/>
            <person name="Kuo A."/>
            <person name="Salamov A."/>
            <person name="Lipzen A."/>
            <person name="Labutti K."/>
            <person name="Barry K."/>
            <person name="Miao Y."/>
            <person name="Rahimi M.J."/>
            <person name="Shen Q."/>
            <person name="Grigoriev I.V."/>
            <person name="Kubicek C.P."/>
            <person name="Druzhinina I.S."/>
        </authorList>
    </citation>
    <scope>NUCLEOTIDE SEQUENCE [LARGE SCALE GENOMIC DNA]</scope>
    <source>
        <strain evidence="4 5">ATCC 18648</strain>
    </source>
</reference>
<dbReference type="InterPro" id="IPR056002">
    <property type="entry name" value="DUF7580"/>
</dbReference>
<feature type="domain" description="DUF7580" evidence="3">
    <location>
        <begin position="203"/>
        <end position="526"/>
    </location>
</feature>
<keyword evidence="5" id="KW-1185">Reference proteome</keyword>
<dbReference type="InterPro" id="IPR053137">
    <property type="entry name" value="NLR-like"/>
</dbReference>
<dbReference type="SUPFAM" id="SSF53167">
    <property type="entry name" value="Purine and uridine phosphorylases"/>
    <property type="match status" value="1"/>
</dbReference>
<dbReference type="Pfam" id="PF24476">
    <property type="entry name" value="DUF7580"/>
    <property type="match status" value="1"/>
</dbReference>
<evidence type="ECO:0000256" key="1">
    <source>
        <dbReference type="SAM" id="MobiDB-lite"/>
    </source>
</evidence>
<dbReference type="GO" id="GO:0003824">
    <property type="term" value="F:catalytic activity"/>
    <property type="evidence" value="ECO:0007669"/>
    <property type="project" value="InterPro"/>
</dbReference>
<evidence type="ECO:0000313" key="5">
    <source>
        <dbReference type="Proteomes" id="UP000240760"/>
    </source>
</evidence>
<dbReference type="Gene3D" id="3.40.50.1580">
    <property type="entry name" value="Nucleoside phosphorylase domain"/>
    <property type="match status" value="1"/>
</dbReference>
<feature type="region of interest" description="Disordered" evidence="1">
    <location>
        <begin position="572"/>
        <end position="596"/>
    </location>
</feature>
<feature type="domain" description="Nucleoside phosphorylase" evidence="2">
    <location>
        <begin position="629"/>
        <end position="748"/>
    </location>
</feature>
<feature type="domain" description="Nucleoside phosphorylase" evidence="2">
    <location>
        <begin position="881"/>
        <end position="966"/>
    </location>
</feature>
<dbReference type="STRING" id="983965.A0A2T4CJG8"/>
<dbReference type="Proteomes" id="UP000240760">
    <property type="component" value="Unassembled WGS sequence"/>
</dbReference>
<proteinExistence type="predicted"/>
<evidence type="ECO:0000259" key="3">
    <source>
        <dbReference type="Pfam" id="PF24476"/>
    </source>
</evidence>
<name>A0A2T4CJG8_TRILO</name>
<feature type="region of interest" description="Disordered" evidence="1">
    <location>
        <begin position="527"/>
        <end position="550"/>
    </location>
</feature>
<dbReference type="AlphaFoldDB" id="A0A2T4CJG8"/>
<protein>
    <submittedName>
        <fullName evidence="4">Purine and uridine phosphorylase</fullName>
    </submittedName>
</protein>
<dbReference type="GO" id="GO:0009116">
    <property type="term" value="P:nucleoside metabolic process"/>
    <property type="evidence" value="ECO:0007669"/>
    <property type="project" value="InterPro"/>
</dbReference>
<dbReference type="OrthoDB" id="20872at2759"/>
<feature type="compositionally biased region" description="Polar residues" evidence="1">
    <location>
        <begin position="572"/>
        <end position="583"/>
    </location>
</feature>
<evidence type="ECO:0000259" key="2">
    <source>
        <dbReference type="Pfam" id="PF01048"/>
    </source>
</evidence>
<dbReference type="PANTHER" id="PTHR46082:SF6">
    <property type="entry name" value="AAA+ ATPASE DOMAIN-CONTAINING PROTEIN-RELATED"/>
    <property type="match status" value="1"/>
</dbReference>
<dbReference type="PANTHER" id="PTHR46082">
    <property type="entry name" value="ATP/GTP-BINDING PROTEIN-RELATED"/>
    <property type="match status" value="1"/>
</dbReference>
<dbReference type="Pfam" id="PF01048">
    <property type="entry name" value="PNP_UDP_1"/>
    <property type="match status" value="2"/>
</dbReference>
<sequence length="980" mass="109878">MLPTESLAWIGFQALKVRLAGRLAAFTHRKPIANRPTRVQNDADLLDCDLRDVFKTATLDVDLSVADFEDLDHRAHDLLSSLDRMVNEDYTQGHTEDDREHYYTDSHDIRKIGTVYPNLAALMLFLDESDSRHFNLASDPSSSLFIPAYGETRIQALNHVAAWRTSLQKLASRTEQSQGWDGIVQRQTSIGATKPERSRLPVAQNPVGVVMDAIFKEFEQVNCGMAHEVKLRVLDELHAAGSHWPKIEMLISCCQAECDWQEAICDSIQAPTNLEKKNNICIAIHESWKQRTKLRLFFDQRGLFDITDEEPPIASSIQDYEEEALNSLLDKDVFRPISPGAYLRGLAIERFDHREKTSLALALARCLMVFFDKSLERAVCNWNAESIFVMRSARRQGEPPWWHILVRSHPPNSAHHNLHDKIGPGNPVLLSFAKLLLEIVNGEKIQLDVDPQNVARNIGNWAQMCGYVEEARQDRNSFYLQAVQGCLYLHMHLQQGLHEQNSLSGTAMREVIYEQIVRNLEKELHPEGLKRKRRESFSDTPPSKKPYSMEPLGLDECVAGELTMQQSKSTMGVPSLLRGTNNRAPPRGVPRSTSSFSSYKSSEVLSKSLFHSTMTTTTVIPPDRDHFSVAIICAIATEYNAVCHIFDEFWDEEGDQFGRAAGDLNTYTTGRIGKHNVVLALLPQMGKSNAAAAAAGFRSSYNNIELVLLVGVCGGVPRVGGCIDDEILLGDVIIGKAVVQHDFGRKYPSGFVRKASFEENLSKAPKNIQGLLNTFETDRGLGLLERQTARFLLQMQNTGKGRNRRPLGKYRYPGTAKDRLFRSDYRHKHRGSRAPLCTICSSSDDAVCEEALSATCEELECEESSCIVRERLQEKEDIEQNSQEEAQKPAIHIGAVASGDTVLKSGEDRDRMAKKEGVIAFEMEGAGIWEEIPCIIVKGVCDYADAHKNKRWQDFAAATAAAAAKALLHRYPKTEKARYV</sequence>
<organism evidence="4 5">
    <name type="scientific">Trichoderma longibrachiatum ATCC 18648</name>
    <dbReference type="NCBI Taxonomy" id="983965"/>
    <lineage>
        <taxon>Eukaryota</taxon>
        <taxon>Fungi</taxon>
        <taxon>Dikarya</taxon>
        <taxon>Ascomycota</taxon>
        <taxon>Pezizomycotina</taxon>
        <taxon>Sordariomycetes</taxon>
        <taxon>Hypocreomycetidae</taxon>
        <taxon>Hypocreales</taxon>
        <taxon>Hypocreaceae</taxon>
        <taxon>Trichoderma</taxon>
    </lineage>
</organism>
<accession>A0A2T4CJG8</accession>